<dbReference type="GO" id="GO:0004497">
    <property type="term" value="F:monooxygenase activity"/>
    <property type="evidence" value="ECO:0007669"/>
    <property type="project" value="UniProtKB-KW"/>
</dbReference>
<keyword evidence="2" id="KW-0503">Monooxygenase</keyword>
<dbReference type="RefSeq" id="WP_133726009.1">
    <property type="nucleotide sequence ID" value="NZ_SOAN01000003.1"/>
</dbReference>
<accession>A0A4R7G4X6</accession>
<comment type="caution">
    <text evidence="2">The sequence shown here is derived from an EMBL/GenBank/DDBJ whole genome shotgun (WGS) entry which is preliminary data.</text>
</comment>
<keyword evidence="3" id="KW-1185">Reference proteome</keyword>
<evidence type="ECO:0000313" key="3">
    <source>
        <dbReference type="Proteomes" id="UP000294506"/>
    </source>
</evidence>
<dbReference type="AlphaFoldDB" id="A0A4R7G4X6"/>
<feature type="region of interest" description="Disordered" evidence="1">
    <location>
        <begin position="1"/>
        <end position="49"/>
    </location>
</feature>
<feature type="compositionally biased region" description="Low complexity" evidence="1">
    <location>
        <begin position="10"/>
        <end position="38"/>
    </location>
</feature>
<dbReference type="Proteomes" id="UP000294506">
    <property type="component" value="Unassembled WGS sequence"/>
</dbReference>
<protein>
    <submittedName>
        <fullName evidence="2">Methane monooxygenase PmoA-like</fullName>
    </submittedName>
</protein>
<name>A0A4R7G4X6_9MICC</name>
<evidence type="ECO:0000313" key="2">
    <source>
        <dbReference type="EMBL" id="TDS86437.1"/>
    </source>
</evidence>
<evidence type="ECO:0000256" key="1">
    <source>
        <dbReference type="SAM" id="MobiDB-lite"/>
    </source>
</evidence>
<organism evidence="2 3">
    <name type="scientific">Nesterenkonia aurantiaca</name>
    <dbReference type="NCBI Taxonomy" id="1436010"/>
    <lineage>
        <taxon>Bacteria</taxon>
        <taxon>Bacillati</taxon>
        <taxon>Actinomycetota</taxon>
        <taxon>Actinomycetes</taxon>
        <taxon>Micrococcales</taxon>
        <taxon>Micrococcaceae</taxon>
        <taxon>Nesterenkonia</taxon>
    </lineage>
</organism>
<gene>
    <name evidence="2" type="ORF">EV640_103127</name>
</gene>
<dbReference type="EMBL" id="SOAN01000003">
    <property type="protein sequence ID" value="TDS86437.1"/>
    <property type="molecule type" value="Genomic_DNA"/>
</dbReference>
<sequence>MSTDQQHTESAPATPGTPAVSASAASTAPTNSRSATSAQTGAAHFEVTPGEKEIAVTAAGTEILRYVTHPDSPQEEAPKPYLYPLRFLDGGEASVRRPWDHRWHTGLQFTWSHVADQNFWGGPTFAAEDGYKMRGNLGRMNHTGFSTQPSGGDEVSFNETLEWITSRGEHWFDEHRVQRVHSLDPARGIWAIDLTTELTNVSTGTLPLGSPTTAGRPNAGYTGWFWRGPRSWSGCQVVNSNGAEGEENTMGQVADWVAFSSEHDDLDGGGTIMAFAGTSECAGTQLPPIKWFTRTSIFAVASQSPAFDEEIQLQAGATLRLHHRFVFIARVLTSQERNQIGQEFAL</sequence>
<keyword evidence="2" id="KW-0560">Oxidoreductase</keyword>
<dbReference type="Pfam" id="PF14100">
    <property type="entry name" value="DUF6807"/>
    <property type="match status" value="1"/>
</dbReference>
<proteinExistence type="predicted"/>
<reference evidence="2 3" key="1">
    <citation type="submission" date="2019-03" db="EMBL/GenBank/DDBJ databases">
        <title>Genomic Encyclopedia of Type Strains, Phase III (KMG-III): the genomes of soil and plant-associated and newly described type strains.</title>
        <authorList>
            <person name="Whitman W."/>
        </authorList>
    </citation>
    <scope>NUCLEOTIDE SEQUENCE [LARGE SCALE GENOMIC DNA]</scope>
    <source>
        <strain evidence="2 3">DSM 27373</strain>
    </source>
</reference>
<dbReference type="InterPro" id="IPR029475">
    <property type="entry name" value="DUF6807"/>
</dbReference>